<dbReference type="EMBL" id="SRZC01000006">
    <property type="protein sequence ID" value="TGX83061.1"/>
    <property type="molecule type" value="Genomic_DNA"/>
</dbReference>
<keyword evidence="1" id="KW-0675">Receptor</keyword>
<dbReference type="Proteomes" id="UP000308886">
    <property type="component" value="Unassembled WGS sequence"/>
</dbReference>
<comment type="caution">
    <text evidence="1">The sequence shown here is derived from an EMBL/GenBank/DDBJ whole genome shotgun (WGS) entry which is preliminary data.</text>
</comment>
<reference evidence="1" key="1">
    <citation type="submission" date="2019-04" db="EMBL/GenBank/DDBJ databases">
        <title>Microbes associate with the intestines of laboratory mice.</title>
        <authorList>
            <person name="Navarre W."/>
            <person name="Wong E."/>
            <person name="Huang K."/>
            <person name="Tropini C."/>
            <person name="Ng K."/>
            <person name="Yu B."/>
        </authorList>
    </citation>
    <scope>NUCLEOTIDE SEQUENCE</scope>
    <source>
        <strain evidence="1">NM73_A23</strain>
    </source>
</reference>
<name>A0AC61QS60_9BACT</name>
<proteinExistence type="predicted"/>
<accession>A0AC61QS60</accession>
<evidence type="ECO:0000313" key="1">
    <source>
        <dbReference type="EMBL" id="TGX83061.1"/>
    </source>
</evidence>
<evidence type="ECO:0000313" key="2">
    <source>
        <dbReference type="Proteomes" id="UP000308886"/>
    </source>
</evidence>
<protein>
    <submittedName>
        <fullName evidence="1">TonB-dependent receptor</fullName>
    </submittedName>
</protein>
<sequence length="691" mass="77289">MQKKSFCEFNRLRFTRFSRKSYALFACMGREVIIGTLSVATLTHTKAEGISVRTDAVGDSLQHNELRLDEVVVTGSRVPLTLSESAKIVSVITREDIHRAAAETINDLLKSVTGVDVRQRGGFGVQTDISIRGGNFDQITILINGVNISSPQTGHLSADFPVSVEDIERIEILEGPAARVHGTSAFNGVINIITRQSGNEAMAHLYGGSYGYAGGNGSVSVDADGLGNNGAGRFRSMLSGGYTRADGGTPNSAFSSTRFFYNGGFSMDNFSISGQAGYSYKPYGANTFYGAASTDQWESTERWMFALNGNVKIGKVHISPQLYWNRWYDHYQWHKGEPAGENFHKVDSRGASVNMWFSTFLGRTSLGVEVRKESVLSTSLGNPLAENEWQETGGYDAQDGNFYKFKDSRTNVSSFMEHDILLKCWTFSLGLLANMNTGNNRRWRFYPGLDIAWRPDCNWKLYASWNMAMRMPTFTDLYYSGKNIEGNHDIRPEKTSDLQLGASFSAKGVAVEAQAFYSHKTDMIDWVTYSSLSQSGELESDGIFHSVNFCLDNVGAELNVRLLPQQMWGESFPVASVGLQYAYINESSSYTVNVISSKYAMEYLRHKFVLSASGRIWKNLALSLSWRWQDRVGENNPSYALLDGRLSWKEKRWKLYVDGENLLNKCYYDYVTIPQPGRWLRAGVTVSLWNK</sequence>
<organism evidence="1 2">
    <name type="scientific">Palleniella muris</name>
    <dbReference type="NCBI Taxonomy" id="3038145"/>
    <lineage>
        <taxon>Bacteria</taxon>
        <taxon>Pseudomonadati</taxon>
        <taxon>Bacteroidota</taxon>
        <taxon>Bacteroidia</taxon>
        <taxon>Bacteroidales</taxon>
        <taxon>Prevotellaceae</taxon>
        <taxon>Palleniella</taxon>
    </lineage>
</organism>
<gene>
    <name evidence="1" type="ORF">E5358_05230</name>
</gene>
<keyword evidence="2" id="KW-1185">Reference proteome</keyword>